<organism evidence="13 14">
    <name type="scientific">Steinernema glaseri</name>
    <dbReference type="NCBI Taxonomy" id="37863"/>
    <lineage>
        <taxon>Eukaryota</taxon>
        <taxon>Metazoa</taxon>
        <taxon>Ecdysozoa</taxon>
        <taxon>Nematoda</taxon>
        <taxon>Chromadorea</taxon>
        <taxon>Rhabditida</taxon>
        <taxon>Tylenchina</taxon>
        <taxon>Panagrolaimomorpha</taxon>
        <taxon>Strongyloidoidea</taxon>
        <taxon>Steinernematidae</taxon>
        <taxon>Steinernema</taxon>
    </lineage>
</organism>
<keyword evidence="9 11" id="KW-0472">Membrane</keyword>
<keyword evidence="6 11" id="KW-0276">Fatty acid metabolism</keyword>
<keyword evidence="5 11" id="KW-0812">Transmembrane</keyword>
<dbReference type="GO" id="GO:0042761">
    <property type="term" value="P:very long-chain fatty acid biosynthetic process"/>
    <property type="evidence" value="ECO:0007669"/>
    <property type="project" value="TreeGrafter"/>
</dbReference>
<sequence length="373" mass="43162">MERWKKSGGHQLIQRSVQITNAQHHHPNERLWNTYRCVTETEVESQPHAIIDERSSNPATTEEENAEKCEQSVVDNFEQSKVQQSVVLFGTIKMMKSSVPGRLLEMFIEPYDHDKATTLMWDFLSYSLTVSMLYVLVLFSLQRFMRDREAFTLKWPLVFWNAGLTVFSALGSYYATVDILTMAEEHSSLTATYCYVGSALTGPNGFWGFLFTMSKMVEFGDTIFIVLRKKPLTFLHWYHHIVTLNFTVIGYAGNNAFTVWLLWMNYIAHSGLYLYYTLSALDIKPPRLVTTLIVLLQISQFGISLLMFYHLAFLKLEAIAGWTTERQCDFQLYALVAAVFMEISYIVLFAQYFQKVHLMKTRNQQSAVQKKGR</sequence>
<feature type="transmembrane region" description="Helical" evidence="11">
    <location>
        <begin position="234"/>
        <end position="253"/>
    </location>
</feature>
<keyword evidence="13" id="KW-1185">Reference proteome</keyword>
<evidence type="ECO:0000256" key="9">
    <source>
        <dbReference type="ARBA" id="ARBA00023136"/>
    </source>
</evidence>
<feature type="transmembrane region" description="Helical" evidence="11">
    <location>
        <begin position="332"/>
        <end position="353"/>
    </location>
</feature>
<proteinExistence type="inferred from homology"/>
<keyword evidence="4 11" id="KW-0808">Transferase</keyword>
<reference evidence="14" key="1">
    <citation type="submission" date="2016-11" db="UniProtKB">
        <authorList>
            <consortium name="WormBaseParasite"/>
        </authorList>
    </citation>
    <scope>IDENTIFICATION</scope>
</reference>
<dbReference type="AlphaFoldDB" id="A0A1I7YCI1"/>
<keyword evidence="3 11" id="KW-0444">Lipid biosynthesis</keyword>
<feature type="transmembrane region" description="Helical" evidence="11">
    <location>
        <begin position="288"/>
        <end position="312"/>
    </location>
</feature>
<dbReference type="GO" id="GO:0009922">
    <property type="term" value="F:fatty acid elongase activity"/>
    <property type="evidence" value="ECO:0007669"/>
    <property type="project" value="UniProtKB-EC"/>
</dbReference>
<evidence type="ECO:0000313" key="13">
    <source>
        <dbReference type="Proteomes" id="UP000095287"/>
    </source>
</evidence>
<evidence type="ECO:0000313" key="14">
    <source>
        <dbReference type="WBParaSite" id="L893_g14937.t1"/>
    </source>
</evidence>
<keyword evidence="8 11" id="KW-0443">Lipid metabolism</keyword>
<feature type="transmembrane region" description="Helical" evidence="11">
    <location>
        <begin position="153"/>
        <end position="175"/>
    </location>
</feature>
<dbReference type="UniPathway" id="UPA00094"/>
<evidence type="ECO:0000256" key="11">
    <source>
        <dbReference type="RuleBase" id="RU361115"/>
    </source>
</evidence>
<comment type="pathway">
    <text evidence="2">Lipid metabolism; fatty acid biosynthesis.</text>
</comment>
<dbReference type="GO" id="GO:0005789">
    <property type="term" value="C:endoplasmic reticulum membrane"/>
    <property type="evidence" value="ECO:0007669"/>
    <property type="project" value="TreeGrafter"/>
</dbReference>
<evidence type="ECO:0000256" key="10">
    <source>
        <dbReference type="ARBA" id="ARBA00023160"/>
    </source>
</evidence>
<feature type="transmembrane region" description="Helical" evidence="11">
    <location>
        <begin position="259"/>
        <end position="276"/>
    </location>
</feature>
<evidence type="ECO:0000256" key="6">
    <source>
        <dbReference type="ARBA" id="ARBA00022832"/>
    </source>
</evidence>
<evidence type="ECO:0000256" key="12">
    <source>
        <dbReference type="SAM" id="MobiDB-lite"/>
    </source>
</evidence>
<dbReference type="EC" id="2.3.1.199" evidence="11"/>
<feature type="transmembrane region" description="Helical" evidence="11">
    <location>
        <begin position="195"/>
        <end position="213"/>
    </location>
</feature>
<evidence type="ECO:0000256" key="1">
    <source>
        <dbReference type="ARBA" id="ARBA00004141"/>
    </source>
</evidence>
<protein>
    <recommendedName>
        <fullName evidence="11">Elongation of very long chain fatty acids protein</fullName>
        <ecNumber evidence="11">2.3.1.199</ecNumber>
    </recommendedName>
    <alternativeName>
        <fullName evidence="11">Very-long-chain 3-oxoacyl-CoA synthase</fullName>
    </alternativeName>
</protein>
<evidence type="ECO:0000256" key="8">
    <source>
        <dbReference type="ARBA" id="ARBA00023098"/>
    </source>
</evidence>
<dbReference type="GO" id="GO:0034626">
    <property type="term" value="P:fatty acid elongation, polyunsaturated fatty acid"/>
    <property type="evidence" value="ECO:0007669"/>
    <property type="project" value="TreeGrafter"/>
</dbReference>
<evidence type="ECO:0000256" key="3">
    <source>
        <dbReference type="ARBA" id="ARBA00022516"/>
    </source>
</evidence>
<comment type="subcellular location">
    <subcellularLocation>
        <location evidence="1">Membrane</location>
        <topology evidence="1">Multi-pass membrane protein</topology>
    </subcellularLocation>
</comment>
<dbReference type="GO" id="GO:0019367">
    <property type="term" value="P:fatty acid elongation, saturated fatty acid"/>
    <property type="evidence" value="ECO:0007669"/>
    <property type="project" value="TreeGrafter"/>
</dbReference>
<dbReference type="GO" id="GO:0030148">
    <property type="term" value="P:sphingolipid biosynthetic process"/>
    <property type="evidence" value="ECO:0007669"/>
    <property type="project" value="TreeGrafter"/>
</dbReference>
<dbReference type="PANTHER" id="PTHR11157:SF17">
    <property type="entry name" value="ELONGATION OF VERY LONG CHAIN FATTY ACIDS PROTEIN 6"/>
    <property type="match status" value="1"/>
</dbReference>
<evidence type="ECO:0000256" key="2">
    <source>
        <dbReference type="ARBA" id="ARBA00005194"/>
    </source>
</evidence>
<dbReference type="PROSITE" id="PS01188">
    <property type="entry name" value="ELO"/>
    <property type="match status" value="1"/>
</dbReference>
<keyword evidence="7 11" id="KW-1133">Transmembrane helix</keyword>
<name>A0A1I7YCI1_9BILA</name>
<dbReference type="InterPro" id="IPR002076">
    <property type="entry name" value="ELO_fam"/>
</dbReference>
<feature type="transmembrane region" description="Helical" evidence="11">
    <location>
        <begin position="123"/>
        <end position="141"/>
    </location>
</feature>
<feature type="region of interest" description="Disordered" evidence="12">
    <location>
        <begin position="46"/>
        <end position="65"/>
    </location>
</feature>
<dbReference type="GO" id="GO:0034625">
    <property type="term" value="P:fatty acid elongation, monounsaturated fatty acid"/>
    <property type="evidence" value="ECO:0007669"/>
    <property type="project" value="TreeGrafter"/>
</dbReference>
<dbReference type="InterPro" id="IPR030457">
    <property type="entry name" value="ELO_CS"/>
</dbReference>
<evidence type="ECO:0000256" key="4">
    <source>
        <dbReference type="ARBA" id="ARBA00022679"/>
    </source>
</evidence>
<evidence type="ECO:0000256" key="7">
    <source>
        <dbReference type="ARBA" id="ARBA00022989"/>
    </source>
</evidence>
<keyword evidence="10 11" id="KW-0275">Fatty acid biosynthesis</keyword>
<accession>A0A1I7YCI1</accession>
<evidence type="ECO:0000256" key="5">
    <source>
        <dbReference type="ARBA" id="ARBA00022692"/>
    </source>
</evidence>
<dbReference type="WBParaSite" id="L893_g14937.t1">
    <property type="protein sequence ID" value="L893_g14937.t1"/>
    <property type="gene ID" value="L893_g14937"/>
</dbReference>
<comment type="catalytic activity">
    <reaction evidence="11">
        <text>a very-long-chain acyl-CoA + malonyl-CoA + H(+) = a very-long-chain 3-oxoacyl-CoA + CO2 + CoA</text>
        <dbReference type="Rhea" id="RHEA:32727"/>
        <dbReference type="ChEBI" id="CHEBI:15378"/>
        <dbReference type="ChEBI" id="CHEBI:16526"/>
        <dbReference type="ChEBI" id="CHEBI:57287"/>
        <dbReference type="ChEBI" id="CHEBI:57384"/>
        <dbReference type="ChEBI" id="CHEBI:90725"/>
        <dbReference type="ChEBI" id="CHEBI:90736"/>
        <dbReference type="EC" id="2.3.1.199"/>
    </reaction>
</comment>
<dbReference type="Pfam" id="PF01151">
    <property type="entry name" value="ELO"/>
    <property type="match status" value="1"/>
</dbReference>
<dbReference type="Proteomes" id="UP000095287">
    <property type="component" value="Unplaced"/>
</dbReference>
<dbReference type="PANTHER" id="PTHR11157">
    <property type="entry name" value="FATTY ACID ACYL TRANSFERASE-RELATED"/>
    <property type="match status" value="1"/>
</dbReference>
<comment type="similarity">
    <text evidence="11">Belongs to the ELO family.</text>
</comment>